<feature type="transmembrane region" description="Helical" evidence="2">
    <location>
        <begin position="20"/>
        <end position="39"/>
    </location>
</feature>
<evidence type="ECO:0000256" key="1">
    <source>
        <dbReference type="SAM" id="MobiDB-lite"/>
    </source>
</evidence>
<evidence type="ECO:0000256" key="2">
    <source>
        <dbReference type="SAM" id="Phobius"/>
    </source>
</evidence>
<dbReference type="InterPro" id="IPR026749">
    <property type="entry name" value="Tmem135"/>
</dbReference>
<name>A0ABR1Z5H2_9PEZI</name>
<dbReference type="PANTHER" id="PTHR12459">
    <property type="entry name" value="TRANSMEMBRANE PROTEIN 135-RELATED"/>
    <property type="match status" value="1"/>
</dbReference>
<feature type="compositionally biased region" description="Low complexity" evidence="1">
    <location>
        <begin position="153"/>
        <end position="163"/>
    </location>
</feature>
<feature type="transmembrane region" description="Helical" evidence="2">
    <location>
        <begin position="59"/>
        <end position="78"/>
    </location>
</feature>
<sequence length="529" mass="57705">MGADRRLIVPLLAPIIRAYLLAFASTAGPRIVGLILALLPHKNSQNARQQLWRALKQSAAWNSFPAFCACLVGASLVTQIPLRPLHHSDWIPSSQRRNLQLATTFISASIAANIGFNLLNSQPSASSQDGSAAPKSKGTLQSGNLRASSPVLDPSAPRDAPPAAETFEDDLSCDFRATVEPSVPPLPARDLHLQSLQPLAGHTIDLTLFAVVRALDVLIAPVVAKRRSKTARIVSRSSPTVLFVLSCFIIMRAWFYAPARLPRSYNRWISSAAQLDPRLLLALRHARYGHFRYGVETGIGPLLGSMARDYGLPEVWGNPAKTIPVPCELVHQGVGPSCELHFGHRFAKAWFFAAKMYVPLQLLVWTQRYVLSSRHAAAVRLAALVKAIREGARSSAFLAAFVSLFYYGVCLGRTRLGPLLFSAKTVSPQMWDSGLAVSVGTWLCGWAVLLEKPARRAEFAFFVLPRALAVMLPRRYERKHLGRERAAFVLAAAVLMTAAQQCPQRVRGVFGGVLAGVLGTGHLRKSVEV</sequence>
<evidence type="ECO:0000313" key="4">
    <source>
        <dbReference type="Proteomes" id="UP001492380"/>
    </source>
</evidence>
<keyword evidence="2" id="KW-0812">Transmembrane</keyword>
<feature type="transmembrane region" description="Helical" evidence="2">
    <location>
        <begin position="99"/>
        <end position="119"/>
    </location>
</feature>
<organism evidence="3 4">
    <name type="scientific">Phyllosticta capitalensis</name>
    <dbReference type="NCBI Taxonomy" id="121624"/>
    <lineage>
        <taxon>Eukaryota</taxon>
        <taxon>Fungi</taxon>
        <taxon>Dikarya</taxon>
        <taxon>Ascomycota</taxon>
        <taxon>Pezizomycotina</taxon>
        <taxon>Dothideomycetes</taxon>
        <taxon>Dothideomycetes incertae sedis</taxon>
        <taxon>Botryosphaeriales</taxon>
        <taxon>Phyllostictaceae</taxon>
        <taxon>Phyllosticta</taxon>
    </lineage>
</organism>
<comment type="caution">
    <text evidence="3">The sequence shown here is derived from an EMBL/GenBank/DDBJ whole genome shotgun (WGS) entry which is preliminary data.</text>
</comment>
<gene>
    <name evidence="3" type="ORF">HDK90DRAFT_45652</name>
</gene>
<evidence type="ECO:0000313" key="3">
    <source>
        <dbReference type="EMBL" id="KAK8247556.1"/>
    </source>
</evidence>
<keyword evidence="2" id="KW-1133">Transmembrane helix</keyword>
<keyword evidence="2" id="KW-0472">Membrane</keyword>
<dbReference type="PANTHER" id="PTHR12459:SF15">
    <property type="entry name" value="TRANSMEMBRANE PROTEIN 135"/>
    <property type="match status" value="1"/>
</dbReference>
<dbReference type="Proteomes" id="UP001492380">
    <property type="component" value="Unassembled WGS sequence"/>
</dbReference>
<reference evidence="3 4" key="1">
    <citation type="submission" date="2024-04" db="EMBL/GenBank/DDBJ databases">
        <title>Phyllosticta paracitricarpa is synonymous to the EU quarantine fungus P. citricarpa based on phylogenomic analyses.</title>
        <authorList>
            <consortium name="Lawrence Berkeley National Laboratory"/>
            <person name="Van Ingen-Buijs V.A."/>
            <person name="Van Westerhoven A.C."/>
            <person name="Haridas S."/>
            <person name="Skiadas P."/>
            <person name="Martin F."/>
            <person name="Groenewald J.Z."/>
            <person name="Crous P.W."/>
            <person name="Seidl M.F."/>
        </authorList>
    </citation>
    <scope>NUCLEOTIDE SEQUENCE [LARGE SCALE GENOMIC DNA]</scope>
    <source>
        <strain evidence="3 4">CBS 123374</strain>
    </source>
</reference>
<keyword evidence="4" id="KW-1185">Reference proteome</keyword>
<protein>
    <recommendedName>
        <fullName evidence="5">Integral membrane protein</fullName>
    </recommendedName>
</protein>
<evidence type="ECO:0008006" key="5">
    <source>
        <dbReference type="Google" id="ProtNLM"/>
    </source>
</evidence>
<feature type="compositionally biased region" description="Polar residues" evidence="1">
    <location>
        <begin position="138"/>
        <end position="147"/>
    </location>
</feature>
<accession>A0ABR1Z5H2</accession>
<proteinExistence type="predicted"/>
<dbReference type="EMBL" id="JBBWRZ010000001">
    <property type="protein sequence ID" value="KAK8247556.1"/>
    <property type="molecule type" value="Genomic_DNA"/>
</dbReference>
<feature type="region of interest" description="Disordered" evidence="1">
    <location>
        <begin position="125"/>
        <end position="163"/>
    </location>
</feature>
<feature type="transmembrane region" description="Helical" evidence="2">
    <location>
        <begin position="240"/>
        <end position="257"/>
    </location>
</feature>